<dbReference type="PANTHER" id="PTHR31280:SF2">
    <property type="entry name" value="PROTEIN UNC-13 HOMOLOG"/>
    <property type="match status" value="1"/>
</dbReference>
<name>A0A2I0ASH9_9ASPA</name>
<sequence length="270" mass="29853">MEEGNMFDLIQRYRRDRHLLLNFILSGNLIKKVVLPPGAVSLDDVDVDQVSVDYVINCVKKGETLDLGEAIRLYHDSLDFPSTNINGSTEEFFLITNPQSSGSAPPRAPPPVPIPTSAPILNDITNSESFHSHHEDEELTVDDIDDFEEDGEEINTLKGSKRQSHDANDILLGLPSFSTGITDDDLRESAYEILVACAGAAGGLIVPSNEKKKETKRTRLIRKLARNKNDTVDSHSQRTHGLAGLLEIMRSQLEECFCSDAMILFHLPSG</sequence>
<proteinExistence type="predicted"/>
<gene>
    <name evidence="1" type="ORF">AXF42_Ash008774</name>
</gene>
<dbReference type="Proteomes" id="UP000236161">
    <property type="component" value="Unassembled WGS sequence"/>
</dbReference>
<reference evidence="1 2" key="1">
    <citation type="journal article" date="2017" name="Nature">
        <title>The Apostasia genome and the evolution of orchids.</title>
        <authorList>
            <person name="Zhang G.Q."/>
            <person name="Liu K.W."/>
            <person name="Li Z."/>
            <person name="Lohaus R."/>
            <person name="Hsiao Y.Y."/>
            <person name="Niu S.C."/>
            <person name="Wang J.Y."/>
            <person name="Lin Y.C."/>
            <person name="Xu Q."/>
            <person name="Chen L.J."/>
            <person name="Yoshida K."/>
            <person name="Fujiwara S."/>
            <person name="Wang Z.W."/>
            <person name="Zhang Y.Q."/>
            <person name="Mitsuda N."/>
            <person name="Wang M."/>
            <person name="Liu G.H."/>
            <person name="Pecoraro L."/>
            <person name="Huang H.X."/>
            <person name="Xiao X.J."/>
            <person name="Lin M."/>
            <person name="Wu X.Y."/>
            <person name="Wu W.L."/>
            <person name="Chen Y.Y."/>
            <person name="Chang S.B."/>
            <person name="Sakamoto S."/>
            <person name="Ohme-Takagi M."/>
            <person name="Yagi M."/>
            <person name="Zeng S.J."/>
            <person name="Shen C.Y."/>
            <person name="Yeh C.M."/>
            <person name="Luo Y.B."/>
            <person name="Tsai W.C."/>
            <person name="Van de Peer Y."/>
            <person name="Liu Z.J."/>
        </authorList>
    </citation>
    <scope>NUCLEOTIDE SEQUENCE [LARGE SCALE GENOMIC DNA]</scope>
    <source>
        <strain evidence="2">cv. Shenzhen</strain>
        <tissue evidence="1">Stem</tissue>
    </source>
</reference>
<keyword evidence="2" id="KW-1185">Reference proteome</keyword>
<dbReference type="OrthoDB" id="1743520at2759"/>
<dbReference type="PANTHER" id="PTHR31280">
    <property type="entry name" value="PROTEIN UNC-13 HOMOLOG"/>
    <property type="match status" value="1"/>
</dbReference>
<dbReference type="STRING" id="1088818.A0A2I0ASH9"/>
<dbReference type="AlphaFoldDB" id="A0A2I0ASH9"/>
<protein>
    <submittedName>
        <fullName evidence="1">Uncharacterized protein</fullName>
    </submittedName>
</protein>
<evidence type="ECO:0000313" key="2">
    <source>
        <dbReference type="Proteomes" id="UP000236161"/>
    </source>
</evidence>
<organism evidence="1 2">
    <name type="scientific">Apostasia shenzhenica</name>
    <dbReference type="NCBI Taxonomy" id="1088818"/>
    <lineage>
        <taxon>Eukaryota</taxon>
        <taxon>Viridiplantae</taxon>
        <taxon>Streptophyta</taxon>
        <taxon>Embryophyta</taxon>
        <taxon>Tracheophyta</taxon>
        <taxon>Spermatophyta</taxon>
        <taxon>Magnoliopsida</taxon>
        <taxon>Liliopsida</taxon>
        <taxon>Asparagales</taxon>
        <taxon>Orchidaceae</taxon>
        <taxon>Apostasioideae</taxon>
        <taxon>Apostasia</taxon>
    </lineage>
</organism>
<dbReference type="EMBL" id="KZ451951">
    <property type="protein sequence ID" value="PKA58487.1"/>
    <property type="molecule type" value="Genomic_DNA"/>
</dbReference>
<accession>A0A2I0ASH9</accession>
<evidence type="ECO:0000313" key="1">
    <source>
        <dbReference type="EMBL" id="PKA58487.1"/>
    </source>
</evidence>
<dbReference type="InterPro" id="IPR008528">
    <property type="entry name" value="unc-13_homologue"/>
</dbReference>